<gene>
    <name evidence="2" type="ORF">V3390_00985</name>
</gene>
<reference evidence="2 3" key="1">
    <citation type="submission" date="2024-01" db="EMBL/GenBank/DDBJ databases">
        <title>Novel species of the genus Luteimonas isolated from rivers.</title>
        <authorList>
            <person name="Lu H."/>
        </authorList>
    </citation>
    <scope>NUCLEOTIDE SEQUENCE [LARGE SCALE GENOMIC DNA]</scope>
    <source>
        <strain evidence="2 3">FXH3W</strain>
    </source>
</reference>
<dbReference type="EMBL" id="JAZHBO010000001">
    <property type="protein sequence ID" value="MEF2154820.1"/>
    <property type="molecule type" value="Genomic_DNA"/>
</dbReference>
<dbReference type="CDD" id="cd04196">
    <property type="entry name" value="GT_2_like_d"/>
    <property type="match status" value="1"/>
</dbReference>
<evidence type="ECO:0000313" key="3">
    <source>
        <dbReference type="Proteomes" id="UP001356170"/>
    </source>
</evidence>
<evidence type="ECO:0000313" key="2">
    <source>
        <dbReference type="EMBL" id="MEF2154820.1"/>
    </source>
</evidence>
<dbReference type="Proteomes" id="UP001356170">
    <property type="component" value="Unassembled WGS sequence"/>
</dbReference>
<dbReference type="SUPFAM" id="SSF53448">
    <property type="entry name" value="Nucleotide-diphospho-sugar transferases"/>
    <property type="match status" value="1"/>
</dbReference>
<comment type="caution">
    <text evidence="2">The sequence shown here is derived from an EMBL/GenBank/DDBJ whole genome shotgun (WGS) entry which is preliminary data.</text>
</comment>
<dbReference type="InterPro" id="IPR029044">
    <property type="entry name" value="Nucleotide-diphossugar_trans"/>
</dbReference>
<feature type="domain" description="Glycosyltransferase 2-like" evidence="1">
    <location>
        <begin position="18"/>
        <end position="130"/>
    </location>
</feature>
<sequence>MERTERNTAVKSDNLSTSVVLATYNGSRFLRAQLDSLLSQTRLPDQLLVRDDASTDDEATWRLLEVYESRFISRGVQVEMERGFDNVGYRTNFERLLRKVTTDVVFLCDQDDVWQPHKIERMMQEFSARSRLGLLFTNARLVDAAGTELGFTLFDGVGVSGQELRRIHRGETADLLLQRTLVTGATMAVRREVLADVLPIPSGWVHDEWLAFVLALGNRFEIDALDEKLIDYRQHGENAIGMAAPTAGNFWTANGLRRDSQRSLALRLQRLLHNSNLLQGVEPRWRHELEQRRIHAHHRGHLSRNPIKRIGAVAREAMSGRYSRYALGLRSIVSDIALLK</sequence>
<proteinExistence type="predicted"/>
<dbReference type="Gene3D" id="3.90.550.10">
    <property type="entry name" value="Spore Coat Polysaccharide Biosynthesis Protein SpsA, Chain A"/>
    <property type="match status" value="1"/>
</dbReference>
<dbReference type="PANTHER" id="PTHR22916">
    <property type="entry name" value="GLYCOSYLTRANSFERASE"/>
    <property type="match status" value="1"/>
</dbReference>
<protein>
    <submittedName>
        <fullName evidence="2">Glycosyltransferase family 2 protein</fullName>
    </submittedName>
</protein>
<name>A0ABU7UXK9_9GAMM</name>
<dbReference type="PANTHER" id="PTHR22916:SF3">
    <property type="entry name" value="UDP-GLCNAC:BETAGAL BETA-1,3-N-ACETYLGLUCOSAMINYLTRANSFERASE-LIKE PROTEIN 1"/>
    <property type="match status" value="1"/>
</dbReference>
<dbReference type="RefSeq" id="WP_331702976.1">
    <property type="nucleotide sequence ID" value="NZ_JAZHBO010000001.1"/>
</dbReference>
<dbReference type="PROSITE" id="PS50096">
    <property type="entry name" value="IQ"/>
    <property type="match status" value="1"/>
</dbReference>
<evidence type="ECO:0000259" key="1">
    <source>
        <dbReference type="Pfam" id="PF00535"/>
    </source>
</evidence>
<organism evidence="2 3">
    <name type="scientific">Aquilutibacter rugosus</name>
    <dbReference type="NCBI Taxonomy" id="3115820"/>
    <lineage>
        <taxon>Bacteria</taxon>
        <taxon>Pseudomonadati</taxon>
        <taxon>Pseudomonadota</taxon>
        <taxon>Gammaproteobacteria</taxon>
        <taxon>Lysobacterales</taxon>
        <taxon>Lysobacteraceae</taxon>
        <taxon>Aquilutibacter</taxon>
    </lineage>
</organism>
<dbReference type="InterPro" id="IPR001173">
    <property type="entry name" value="Glyco_trans_2-like"/>
</dbReference>
<keyword evidence="3" id="KW-1185">Reference proteome</keyword>
<dbReference type="Pfam" id="PF00535">
    <property type="entry name" value="Glycos_transf_2"/>
    <property type="match status" value="1"/>
</dbReference>
<accession>A0ABU7UXK9</accession>